<keyword evidence="5" id="KW-0663">Pyridoxal phosphate</keyword>
<accession>A0A2S5AF69</accession>
<dbReference type="OrthoDB" id="9802328at2"/>
<dbReference type="InterPro" id="IPR051326">
    <property type="entry name" value="Kynurenine-oxoglutarate_AT"/>
</dbReference>
<comment type="similarity">
    <text evidence="2">Belongs to the class-I pyridoxal-phosphate-dependent aminotransferase family.</text>
</comment>
<comment type="caution">
    <text evidence="7">The sequence shown here is derived from an EMBL/GenBank/DDBJ whole genome shotgun (WGS) entry which is preliminary data.</text>
</comment>
<dbReference type="Proteomes" id="UP000237310">
    <property type="component" value="Unassembled WGS sequence"/>
</dbReference>
<dbReference type="GO" id="GO:0030170">
    <property type="term" value="F:pyridoxal phosphate binding"/>
    <property type="evidence" value="ECO:0007669"/>
    <property type="project" value="InterPro"/>
</dbReference>
<evidence type="ECO:0000259" key="6">
    <source>
        <dbReference type="Pfam" id="PF00155"/>
    </source>
</evidence>
<protein>
    <submittedName>
        <fullName evidence="7">Methionine aminotransferase</fullName>
    </submittedName>
</protein>
<dbReference type="EMBL" id="PQVG01000001">
    <property type="protein sequence ID" value="POY41204.1"/>
    <property type="molecule type" value="Genomic_DNA"/>
</dbReference>
<dbReference type="GO" id="GO:0005737">
    <property type="term" value="C:cytoplasm"/>
    <property type="evidence" value="ECO:0007669"/>
    <property type="project" value="TreeGrafter"/>
</dbReference>
<dbReference type="InterPro" id="IPR015424">
    <property type="entry name" value="PyrdxlP-dep_Trfase"/>
</dbReference>
<dbReference type="CDD" id="cd00609">
    <property type="entry name" value="AAT_like"/>
    <property type="match status" value="1"/>
</dbReference>
<dbReference type="RefSeq" id="WP_103804252.1">
    <property type="nucleotide sequence ID" value="NZ_PQVG01000001.1"/>
</dbReference>
<dbReference type="PANTHER" id="PTHR43807:SF20">
    <property type="entry name" value="FI04487P"/>
    <property type="match status" value="1"/>
</dbReference>
<sequence>MSKLPNVTTSIFATMSKMATENNAINLAQGFPNFEVDDKLAQIVAALAQKEVHQYLPIAGYPPLLAKIAKLIFDSYQRKVLPETEILVTSGATQALFTTILALIKKDDEVIILDPSFDNYEAPTLLCNAKTIRVELNDDYSPNWERIEKAITPKTRMLIINSPHNPTGKIWKENDFQSLENLFEKYPNLLLLSDEVYEFISFEQKHSSIHSRKKIANRSIIVSSFGKSFHITGWRIGYLVAPEYLTKEIKKVHQYLVFCVNSLAQAAISDYLEVADVTKLGNFYQEKRDHFRALLQNSRFELLPCEGTYFQVVSYASISNENDVDFCKRLITEYGVAAIPISAFYADGKDQKLIRFCFAKDNKTLEEAAKRLCKV</sequence>
<evidence type="ECO:0000256" key="4">
    <source>
        <dbReference type="ARBA" id="ARBA00022679"/>
    </source>
</evidence>
<gene>
    <name evidence="7" type="ORF">C3L50_01385</name>
</gene>
<dbReference type="Gene3D" id="3.40.640.10">
    <property type="entry name" value="Type I PLP-dependent aspartate aminotransferase-like (Major domain)"/>
    <property type="match status" value="1"/>
</dbReference>
<organism evidence="7 8">
    <name type="scientific">Flavobacterium alvei</name>
    <dbReference type="NCBI Taxonomy" id="2080416"/>
    <lineage>
        <taxon>Bacteria</taxon>
        <taxon>Pseudomonadati</taxon>
        <taxon>Bacteroidota</taxon>
        <taxon>Flavobacteriia</taxon>
        <taxon>Flavobacteriales</taxon>
        <taxon>Flavobacteriaceae</taxon>
        <taxon>Flavobacterium</taxon>
    </lineage>
</organism>
<evidence type="ECO:0000313" key="8">
    <source>
        <dbReference type="Proteomes" id="UP000237310"/>
    </source>
</evidence>
<dbReference type="InterPro" id="IPR015421">
    <property type="entry name" value="PyrdxlP-dep_Trfase_major"/>
</dbReference>
<keyword evidence="8" id="KW-1185">Reference proteome</keyword>
<dbReference type="Pfam" id="PF00155">
    <property type="entry name" value="Aminotran_1_2"/>
    <property type="match status" value="1"/>
</dbReference>
<comment type="cofactor">
    <cofactor evidence="1">
        <name>pyridoxal 5'-phosphate</name>
        <dbReference type="ChEBI" id="CHEBI:597326"/>
    </cofactor>
</comment>
<dbReference type="FunFam" id="3.40.640.10:FF:000033">
    <property type="entry name" value="Aspartate aminotransferase"/>
    <property type="match status" value="1"/>
</dbReference>
<evidence type="ECO:0000256" key="5">
    <source>
        <dbReference type="ARBA" id="ARBA00022898"/>
    </source>
</evidence>
<reference evidence="7 8" key="1">
    <citation type="submission" date="2018-01" db="EMBL/GenBank/DDBJ databases">
        <authorList>
            <person name="Gaut B.S."/>
            <person name="Morton B.R."/>
            <person name="Clegg M.T."/>
            <person name="Duvall M.R."/>
        </authorList>
    </citation>
    <scope>NUCLEOTIDE SEQUENCE [LARGE SCALE GENOMIC DNA]</scope>
    <source>
        <strain evidence="7 8">HR-AY</strain>
    </source>
</reference>
<name>A0A2S5AF69_9FLAO</name>
<evidence type="ECO:0000256" key="3">
    <source>
        <dbReference type="ARBA" id="ARBA00022576"/>
    </source>
</evidence>
<dbReference type="NCBIfam" id="NF006569">
    <property type="entry name" value="PRK09082.1"/>
    <property type="match status" value="1"/>
</dbReference>
<dbReference type="SUPFAM" id="SSF53383">
    <property type="entry name" value="PLP-dependent transferases"/>
    <property type="match status" value="1"/>
</dbReference>
<dbReference type="Gene3D" id="3.90.1150.10">
    <property type="entry name" value="Aspartate Aminotransferase, domain 1"/>
    <property type="match status" value="1"/>
</dbReference>
<dbReference type="PANTHER" id="PTHR43807">
    <property type="entry name" value="FI04487P"/>
    <property type="match status" value="1"/>
</dbReference>
<feature type="domain" description="Aminotransferase class I/classII large" evidence="6">
    <location>
        <begin position="24"/>
        <end position="372"/>
    </location>
</feature>
<dbReference type="AlphaFoldDB" id="A0A2S5AF69"/>
<dbReference type="InterPro" id="IPR015422">
    <property type="entry name" value="PyrdxlP-dep_Trfase_small"/>
</dbReference>
<evidence type="ECO:0000256" key="2">
    <source>
        <dbReference type="ARBA" id="ARBA00007441"/>
    </source>
</evidence>
<dbReference type="InterPro" id="IPR004839">
    <property type="entry name" value="Aminotransferase_I/II_large"/>
</dbReference>
<keyword evidence="4 7" id="KW-0808">Transferase</keyword>
<evidence type="ECO:0000256" key="1">
    <source>
        <dbReference type="ARBA" id="ARBA00001933"/>
    </source>
</evidence>
<evidence type="ECO:0000313" key="7">
    <source>
        <dbReference type="EMBL" id="POY41204.1"/>
    </source>
</evidence>
<keyword evidence="3 7" id="KW-0032">Aminotransferase</keyword>
<dbReference type="GO" id="GO:0016212">
    <property type="term" value="F:kynurenine-oxoglutarate transaminase activity"/>
    <property type="evidence" value="ECO:0007669"/>
    <property type="project" value="TreeGrafter"/>
</dbReference>
<proteinExistence type="inferred from homology"/>